<dbReference type="PANTHER" id="PTHR46173:SF1">
    <property type="entry name" value="CCA TRNA NUCLEOTIDYLTRANSFERASE 1, MITOCHONDRIAL"/>
    <property type="match status" value="1"/>
</dbReference>
<reference evidence="10" key="2">
    <citation type="submission" date="2025-09" db="UniProtKB">
        <authorList>
            <consortium name="Ensembl"/>
        </authorList>
    </citation>
    <scope>IDENTIFICATION</scope>
</reference>
<dbReference type="GeneTree" id="ENSGT01010000224106"/>
<name>A0A674C663_SALTR</name>
<dbReference type="Ensembl" id="ENSSTUT00000083988.1">
    <property type="protein sequence ID" value="ENSSTUP00000078868.1"/>
    <property type="gene ID" value="ENSSTUG00000034824.1"/>
</dbReference>
<keyword evidence="4" id="KW-0819">tRNA processing</keyword>
<dbReference type="InParanoid" id="A0A674C663"/>
<keyword evidence="11" id="KW-1185">Reference proteome</keyword>
<dbReference type="GO" id="GO:0046872">
    <property type="term" value="F:metal ion binding"/>
    <property type="evidence" value="ECO:0007669"/>
    <property type="project" value="UniProtKB-KW"/>
</dbReference>
<evidence type="ECO:0000256" key="7">
    <source>
        <dbReference type="ARBA" id="ARBA00022842"/>
    </source>
</evidence>
<dbReference type="GO" id="GO:0005739">
    <property type="term" value="C:mitochondrion"/>
    <property type="evidence" value="ECO:0007669"/>
    <property type="project" value="TreeGrafter"/>
</dbReference>
<dbReference type="InterPro" id="IPR002646">
    <property type="entry name" value="PolA_pol_head_dom"/>
</dbReference>
<sequence length="109" mass="12444">MWGKILNPVVISRVRLTSSFRSLLTMQLKTTEFQSLFSDGLNGIAELFEKYKFELRIAGGAVRDLLSGKRPENVDFMFQTAGIRRINNKGEKHGTITARVRASQDYYEI</sequence>
<dbReference type="SUPFAM" id="SSF81301">
    <property type="entry name" value="Nucleotidyltransferase"/>
    <property type="match status" value="1"/>
</dbReference>
<dbReference type="GO" id="GO:0000049">
    <property type="term" value="F:tRNA binding"/>
    <property type="evidence" value="ECO:0007669"/>
    <property type="project" value="TreeGrafter"/>
</dbReference>
<dbReference type="Gene3D" id="3.30.460.10">
    <property type="entry name" value="Beta Polymerase, domain 2"/>
    <property type="match status" value="1"/>
</dbReference>
<dbReference type="GO" id="GO:0016779">
    <property type="term" value="F:nucleotidyltransferase activity"/>
    <property type="evidence" value="ECO:0007669"/>
    <property type="project" value="UniProtKB-KW"/>
</dbReference>
<keyword evidence="7" id="KW-0460">Magnesium</keyword>
<evidence type="ECO:0000313" key="11">
    <source>
        <dbReference type="Proteomes" id="UP000472277"/>
    </source>
</evidence>
<dbReference type="Pfam" id="PF01743">
    <property type="entry name" value="PolyA_pol"/>
    <property type="match status" value="1"/>
</dbReference>
<evidence type="ECO:0000256" key="4">
    <source>
        <dbReference type="ARBA" id="ARBA00022694"/>
    </source>
</evidence>
<keyword evidence="8" id="KW-0694">RNA-binding</keyword>
<dbReference type="InterPro" id="IPR050264">
    <property type="entry name" value="Bact_CCA-adding_enz_type3_sf"/>
</dbReference>
<dbReference type="PANTHER" id="PTHR46173">
    <property type="entry name" value="CCA TRNA NUCLEOTIDYLTRANSFERASE 1, MITOCHONDRIAL"/>
    <property type="match status" value="1"/>
</dbReference>
<reference evidence="10" key="1">
    <citation type="submission" date="2025-08" db="UniProtKB">
        <authorList>
            <consortium name="Ensembl"/>
        </authorList>
    </citation>
    <scope>IDENTIFICATION</scope>
</reference>
<dbReference type="GO" id="GO:0001680">
    <property type="term" value="P:tRNA 3'-terminal CCA addition"/>
    <property type="evidence" value="ECO:0007669"/>
    <property type="project" value="TreeGrafter"/>
</dbReference>
<evidence type="ECO:0000256" key="1">
    <source>
        <dbReference type="ARBA" id="ARBA00001946"/>
    </source>
</evidence>
<evidence type="ECO:0000313" key="10">
    <source>
        <dbReference type="Ensembl" id="ENSSTUP00000078868.1"/>
    </source>
</evidence>
<evidence type="ECO:0000256" key="3">
    <source>
        <dbReference type="ARBA" id="ARBA00022679"/>
    </source>
</evidence>
<evidence type="ECO:0000256" key="8">
    <source>
        <dbReference type="RuleBase" id="RU003953"/>
    </source>
</evidence>
<keyword evidence="5" id="KW-0548">Nucleotidyltransferase</keyword>
<dbReference type="InterPro" id="IPR043519">
    <property type="entry name" value="NT_sf"/>
</dbReference>
<keyword evidence="3 8" id="KW-0808">Transferase</keyword>
<feature type="domain" description="Poly A polymerase head" evidence="9">
    <location>
        <begin position="55"/>
        <end position="84"/>
    </location>
</feature>
<evidence type="ECO:0000256" key="2">
    <source>
        <dbReference type="ARBA" id="ARBA00007265"/>
    </source>
</evidence>
<evidence type="ECO:0000259" key="9">
    <source>
        <dbReference type="Pfam" id="PF01743"/>
    </source>
</evidence>
<organism evidence="10 11">
    <name type="scientific">Salmo trutta</name>
    <name type="common">Brown trout</name>
    <dbReference type="NCBI Taxonomy" id="8032"/>
    <lineage>
        <taxon>Eukaryota</taxon>
        <taxon>Metazoa</taxon>
        <taxon>Chordata</taxon>
        <taxon>Craniata</taxon>
        <taxon>Vertebrata</taxon>
        <taxon>Euteleostomi</taxon>
        <taxon>Actinopterygii</taxon>
        <taxon>Neopterygii</taxon>
        <taxon>Teleostei</taxon>
        <taxon>Protacanthopterygii</taxon>
        <taxon>Salmoniformes</taxon>
        <taxon>Salmonidae</taxon>
        <taxon>Salmoninae</taxon>
        <taxon>Salmo</taxon>
    </lineage>
</organism>
<dbReference type="GO" id="GO:1990180">
    <property type="term" value="P:mitochondrial tRNA 3'-end processing"/>
    <property type="evidence" value="ECO:0007669"/>
    <property type="project" value="TreeGrafter"/>
</dbReference>
<comment type="cofactor">
    <cofactor evidence="1">
        <name>Mg(2+)</name>
        <dbReference type="ChEBI" id="CHEBI:18420"/>
    </cofactor>
</comment>
<dbReference type="OMA" id="IWTRNLL"/>
<accession>A0A674C663</accession>
<evidence type="ECO:0000256" key="5">
    <source>
        <dbReference type="ARBA" id="ARBA00022695"/>
    </source>
</evidence>
<keyword evidence="6" id="KW-0479">Metal-binding</keyword>
<proteinExistence type="inferred from homology"/>
<comment type="similarity">
    <text evidence="2 8">Belongs to the tRNA nucleotidyltransferase/poly(A) polymerase family.</text>
</comment>
<dbReference type="Proteomes" id="UP000472277">
    <property type="component" value="Chromosome 16"/>
</dbReference>
<evidence type="ECO:0000256" key="6">
    <source>
        <dbReference type="ARBA" id="ARBA00022723"/>
    </source>
</evidence>
<protein>
    <recommendedName>
        <fullName evidence="9">Poly A polymerase head domain-containing protein</fullName>
    </recommendedName>
</protein>
<dbReference type="AlphaFoldDB" id="A0A674C663"/>